<evidence type="ECO:0008006" key="10">
    <source>
        <dbReference type="Google" id="ProtNLM"/>
    </source>
</evidence>
<dbReference type="GO" id="GO:0004497">
    <property type="term" value="F:monooxygenase activity"/>
    <property type="evidence" value="ECO:0007669"/>
    <property type="project" value="UniProtKB-KW"/>
</dbReference>
<dbReference type="GO" id="GO:0005506">
    <property type="term" value="F:iron ion binding"/>
    <property type="evidence" value="ECO:0007669"/>
    <property type="project" value="InterPro"/>
</dbReference>
<dbReference type="GO" id="GO:0016705">
    <property type="term" value="F:oxidoreductase activity, acting on paired donors, with incorporation or reduction of molecular oxygen"/>
    <property type="evidence" value="ECO:0007669"/>
    <property type="project" value="InterPro"/>
</dbReference>
<dbReference type="PROSITE" id="PS00086">
    <property type="entry name" value="CYTOCHROME_P450"/>
    <property type="match status" value="1"/>
</dbReference>
<feature type="binding site" description="axial binding residue" evidence="6">
    <location>
        <position position="303"/>
    </location>
    <ligand>
        <name>heme</name>
        <dbReference type="ChEBI" id="CHEBI:30413"/>
    </ligand>
    <ligandPart>
        <name>Fe</name>
        <dbReference type="ChEBI" id="CHEBI:18248"/>
    </ligandPart>
</feature>
<dbReference type="Proteomes" id="UP000008370">
    <property type="component" value="Unassembled WGS sequence"/>
</dbReference>
<evidence type="ECO:0000313" key="8">
    <source>
        <dbReference type="EMBL" id="EKM61816.1"/>
    </source>
</evidence>
<evidence type="ECO:0000256" key="2">
    <source>
        <dbReference type="ARBA" id="ARBA00010617"/>
    </source>
</evidence>
<sequence length="362" mass="41077">MYDEIATAFAEFISGHDEGWVPVHAIKVARNVVARTSNRVFVGLPICRDPDYLGLLVNFTLDIAKARKYIALLPSVAKPIAARTVAKMTTNIDRRIEEGTQYLGPLIEDRMKLMKNFGENWSDKPNDLLQWVIEEVATRNDPVEEVVRIILLVNFAAIHTSSTSFTHALYHLAASPEFIDSLREEIEAVIAEEGWTKAAMGKMWRLDSFMRENQRYNGINPISVMRKAVKSLTLSDGTFIPKDTILVAPSIATHFDNEYYKDSTIFDPFRYVREKEQDLSASKHQYVTTSADYVPFGHGRHACPGRFFAANELKAMMAHVIVNYDVKFEKEGVRPENVYTGLSIQPDPDAKVLFRRRKSSLV</sequence>
<dbReference type="GO" id="GO:0020037">
    <property type="term" value="F:heme binding"/>
    <property type="evidence" value="ECO:0007669"/>
    <property type="project" value="InterPro"/>
</dbReference>
<accession>K5VFP1</accession>
<dbReference type="EMBL" id="JH930468">
    <property type="protein sequence ID" value="EKM61816.1"/>
    <property type="molecule type" value="Genomic_DNA"/>
</dbReference>
<dbReference type="SUPFAM" id="SSF48264">
    <property type="entry name" value="Cytochrome P450"/>
    <property type="match status" value="1"/>
</dbReference>
<evidence type="ECO:0000256" key="3">
    <source>
        <dbReference type="ARBA" id="ARBA00022723"/>
    </source>
</evidence>
<dbReference type="OrthoDB" id="1844152at2759"/>
<keyword evidence="3 6" id="KW-0479">Metal-binding</keyword>
<keyword evidence="9" id="KW-1185">Reference proteome</keyword>
<evidence type="ECO:0000256" key="1">
    <source>
        <dbReference type="ARBA" id="ARBA00001971"/>
    </source>
</evidence>
<comment type="similarity">
    <text evidence="2 7">Belongs to the cytochrome P450 family.</text>
</comment>
<dbReference type="Pfam" id="PF00067">
    <property type="entry name" value="p450"/>
    <property type="match status" value="1"/>
</dbReference>
<organism evidence="8 9">
    <name type="scientific">Phanerochaete carnosa (strain HHB-10118-sp)</name>
    <name type="common">White-rot fungus</name>
    <name type="synonym">Peniophora carnosa</name>
    <dbReference type="NCBI Taxonomy" id="650164"/>
    <lineage>
        <taxon>Eukaryota</taxon>
        <taxon>Fungi</taxon>
        <taxon>Dikarya</taxon>
        <taxon>Basidiomycota</taxon>
        <taxon>Agaricomycotina</taxon>
        <taxon>Agaricomycetes</taxon>
        <taxon>Polyporales</taxon>
        <taxon>Phanerochaetaceae</taxon>
        <taxon>Phanerochaete</taxon>
    </lineage>
</organism>
<evidence type="ECO:0000256" key="5">
    <source>
        <dbReference type="ARBA" id="ARBA00023004"/>
    </source>
</evidence>
<dbReference type="HOGENOM" id="CLU_022195_1_0_1"/>
<proteinExistence type="inferred from homology"/>
<name>K5VFP1_PHACS</name>
<gene>
    <name evidence="8" type="ORF">PHACADRAFT_248689</name>
</gene>
<keyword evidence="4 7" id="KW-0560">Oxidoreductase</keyword>
<dbReference type="InParanoid" id="K5VFP1"/>
<protein>
    <recommendedName>
        <fullName evidence="10">Cytochrome P450</fullName>
    </recommendedName>
</protein>
<comment type="cofactor">
    <cofactor evidence="1 6">
        <name>heme</name>
        <dbReference type="ChEBI" id="CHEBI:30413"/>
    </cofactor>
</comment>
<dbReference type="KEGG" id="pco:PHACADRAFT_248689"/>
<keyword evidence="6 7" id="KW-0349">Heme</keyword>
<keyword evidence="5 6" id="KW-0408">Iron</keyword>
<evidence type="ECO:0000256" key="7">
    <source>
        <dbReference type="RuleBase" id="RU000461"/>
    </source>
</evidence>
<dbReference type="Gene3D" id="1.10.630.10">
    <property type="entry name" value="Cytochrome P450"/>
    <property type="match status" value="1"/>
</dbReference>
<dbReference type="PANTHER" id="PTHR46206">
    <property type="entry name" value="CYTOCHROME P450"/>
    <property type="match status" value="1"/>
</dbReference>
<dbReference type="InterPro" id="IPR017972">
    <property type="entry name" value="Cyt_P450_CS"/>
</dbReference>
<evidence type="ECO:0000256" key="6">
    <source>
        <dbReference type="PIRSR" id="PIRSR602403-1"/>
    </source>
</evidence>
<dbReference type="InterPro" id="IPR001128">
    <property type="entry name" value="Cyt_P450"/>
</dbReference>
<reference evidence="8 9" key="1">
    <citation type="journal article" date="2012" name="BMC Genomics">
        <title>Comparative genomics of the white-rot fungi, Phanerochaete carnosa and P. chrysosporium, to elucidate the genetic basis of the distinct wood types they colonize.</title>
        <authorList>
            <person name="Suzuki H."/>
            <person name="MacDonald J."/>
            <person name="Syed K."/>
            <person name="Salamov A."/>
            <person name="Hori C."/>
            <person name="Aerts A."/>
            <person name="Henrissat B."/>
            <person name="Wiebenga A."/>
            <person name="vanKuyk P.A."/>
            <person name="Barry K."/>
            <person name="Lindquist E."/>
            <person name="LaButti K."/>
            <person name="Lapidus A."/>
            <person name="Lucas S."/>
            <person name="Coutinho P."/>
            <person name="Gong Y."/>
            <person name="Samejima M."/>
            <person name="Mahadevan R."/>
            <person name="Abou-Zaid M."/>
            <person name="de Vries R.P."/>
            <person name="Igarashi K."/>
            <person name="Yadav J.S."/>
            <person name="Grigoriev I.V."/>
            <person name="Master E.R."/>
        </authorList>
    </citation>
    <scope>NUCLEOTIDE SEQUENCE [LARGE SCALE GENOMIC DNA]</scope>
    <source>
        <strain evidence="8 9">HHB-10118-sp</strain>
    </source>
</reference>
<dbReference type="CDD" id="cd11041">
    <property type="entry name" value="CYP503A1-like"/>
    <property type="match status" value="1"/>
</dbReference>
<dbReference type="GeneID" id="18914413"/>
<evidence type="ECO:0000256" key="4">
    <source>
        <dbReference type="ARBA" id="ARBA00023002"/>
    </source>
</evidence>
<dbReference type="RefSeq" id="XP_007391212.1">
    <property type="nucleotide sequence ID" value="XM_007391150.1"/>
</dbReference>
<dbReference type="InterPro" id="IPR036396">
    <property type="entry name" value="Cyt_P450_sf"/>
</dbReference>
<evidence type="ECO:0000313" key="9">
    <source>
        <dbReference type="Proteomes" id="UP000008370"/>
    </source>
</evidence>
<keyword evidence="7" id="KW-0503">Monooxygenase</keyword>
<dbReference type="InterPro" id="IPR002403">
    <property type="entry name" value="Cyt_P450_E_grp-IV"/>
</dbReference>
<dbReference type="PRINTS" id="PR00465">
    <property type="entry name" value="EP450IV"/>
</dbReference>
<dbReference type="AlphaFoldDB" id="K5VFP1"/>